<gene>
    <name evidence="2" type="ORF">PCON_05981</name>
</gene>
<sequence>MLFLPHFRRRAIISSQEIVPPSPSPYQNANDRRSSNHVLPEPNDSDILLKMEAKGPKSWNTHVRWPSDIFRNSCNCVRYSKETLIRRVCVIVNRTIRKVPCCFQPILCYF</sequence>
<evidence type="ECO:0000256" key="1">
    <source>
        <dbReference type="SAM" id="MobiDB-lite"/>
    </source>
</evidence>
<organism evidence="2 3">
    <name type="scientific">Pyronema omphalodes (strain CBS 100304)</name>
    <name type="common">Pyronema confluens</name>
    <dbReference type="NCBI Taxonomy" id="1076935"/>
    <lineage>
        <taxon>Eukaryota</taxon>
        <taxon>Fungi</taxon>
        <taxon>Dikarya</taxon>
        <taxon>Ascomycota</taxon>
        <taxon>Pezizomycotina</taxon>
        <taxon>Pezizomycetes</taxon>
        <taxon>Pezizales</taxon>
        <taxon>Pyronemataceae</taxon>
        <taxon>Pyronema</taxon>
    </lineage>
</organism>
<dbReference type="AlphaFoldDB" id="U4L8C1"/>
<name>U4L8C1_PYROM</name>
<proteinExistence type="predicted"/>
<feature type="region of interest" description="Disordered" evidence="1">
    <location>
        <begin position="18"/>
        <end position="43"/>
    </location>
</feature>
<dbReference type="EMBL" id="HF935288">
    <property type="protein sequence ID" value="CCX06394.1"/>
    <property type="molecule type" value="Genomic_DNA"/>
</dbReference>
<evidence type="ECO:0000313" key="3">
    <source>
        <dbReference type="Proteomes" id="UP000018144"/>
    </source>
</evidence>
<reference evidence="2 3" key="1">
    <citation type="journal article" date="2013" name="PLoS Genet.">
        <title>The genome and development-dependent transcriptomes of Pyronema confluens: a window into fungal evolution.</title>
        <authorList>
            <person name="Traeger S."/>
            <person name="Altegoer F."/>
            <person name="Freitag M."/>
            <person name="Gabaldon T."/>
            <person name="Kempken F."/>
            <person name="Kumar A."/>
            <person name="Marcet-Houben M."/>
            <person name="Poggeler S."/>
            <person name="Stajich J.E."/>
            <person name="Nowrousian M."/>
        </authorList>
    </citation>
    <scope>NUCLEOTIDE SEQUENCE [LARGE SCALE GENOMIC DNA]</scope>
    <source>
        <strain evidence="3">CBS 100304</strain>
        <tissue evidence="2">Vegetative mycelium</tissue>
    </source>
</reference>
<protein>
    <submittedName>
        <fullName evidence="2">Uncharacterized protein</fullName>
    </submittedName>
</protein>
<evidence type="ECO:0000313" key="2">
    <source>
        <dbReference type="EMBL" id="CCX06394.1"/>
    </source>
</evidence>
<dbReference type="Proteomes" id="UP000018144">
    <property type="component" value="Unassembled WGS sequence"/>
</dbReference>
<keyword evidence="3" id="KW-1185">Reference proteome</keyword>
<accession>U4L8C1</accession>